<dbReference type="SUPFAM" id="SSF52266">
    <property type="entry name" value="SGNH hydrolase"/>
    <property type="match status" value="1"/>
</dbReference>
<dbReference type="Gene3D" id="3.40.50.1110">
    <property type="entry name" value="SGNH hydrolase"/>
    <property type="match status" value="1"/>
</dbReference>
<dbReference type="InterPro" id="IPR050023">
    <property type="entry name" value="OctT"/>
</dbReference>
<evidence type="ECO:0000259" key="1">
    <source>
        <dbReference type="Pfam" id="PF13472"/>
    </source>
</evidence>
<dbReference type="KEGG" id="asd:AS9A_1141"/>
<dbReference type="CDD" id="cd00229">
    <property type="entry name" value="SGNH_hydrolase"/>
    <property type="match status" value="1"/>
</dbReference>
<accession>F6EQY2</accession>
<name>F6EQY2_HOYSD</name>
<proteinExistence type="predicted"/>
<dbReference type="NCBIfam" id="NF043016">
    <property type="entry name" value="DigluglyOctase"/>
    <property type="match status" value="1"/>
</dbReference>
<dbReference type="Proteomes" id="UP000009235">
    <property type="component" value="Chromosome"/>
</dbReference>
<gene>
    <name evidence="2" type="ordered locus">AS9A_1141</name>
</gene>
<organism evidence="2 3">
    <name type="scientific">Hoyosella subflava (strain DSM 45089 / JCM 17490 / NBRC 109087 / DQS3-9A1)</name>
    <name type="common">Amycolicicoccus subflavus</name>
    <dbReference type="NCBI Taxonomy" id="443218"/>
    <lineage>
        <taxon>Bacteria</taxon>
        <taxon>Bacillati</taxon>
        <taxon>Actinomycetota</taxon>
        <taxon>Actinomycetes</taxon>
        <taxon>Mycobacteriales</taxon>
        <taxon>Hoyosellaceae</taxon>
        <taxon>Hoyosella</taxon>
    </lineage>
</organism>
<dbReference type="OrthoDB" id="4369943at2"/>
<dbReference type="InterPro" id="IPR013830">
    <property type="entry name" value="SGNH_hydro"/>
</dbReference>
<dbReference type="Pfam" id="PF13472">
    <property type="entry name" value="Lipase_GDSL_2"/>
    <property type="match status" value="1"/>
</dbReference>
<feature type="domain" description="SGNH hydrolase-type esterase" evidence="1">
    <location>
        <begin position="11"/>
        <end position="224"/>
    </location>
</feature>
<dbReference type="AlphaFoldDB" id="F6EQY2"/>
<dbReference type="HOGENOM" id="CLU_1106189_0_0_11"/>
<dbReference type="eggNOG" id="COG2755">
    <property type="taxonomic scope" value="Bacteria"/>
</dbReference>
<dbReference type="RefSeq" id="WP_013805942.1">
    <property type="nucleotide sequence ID" value="NC_015564.1"/>
</dbReference>
<reference evidence="2 3" key="1">
    <citation type="journal article" date="2011" name="J. Bacteriol.">
        <title>Complete genome sequence of Amycolicicoccus subflavus DQS3-9A1T, an actinomycete isolated from crude oil-polluted soil.</title>
        <authorList>
            <person name="Cai M."/>
            <person name="Chen W.M."/>
            <person name="Nie Y."/>
            <person name="Chi C.Q."/>
            <person name="Wang Y.N."/>
            <person name="Tang Y.Q."/>
            <person name="Li G.Y."/>
            <person name="Wu X.L."/>
        </authorList>
    </citation>
    <scope>NUCLEOTIDE SEQUENCE [LARGE SCALE GENOMIC DNA]</scope>
    <source>
        <strain evidence="3">DSM 45089 / DQS3-9A1</strain>
    </source>
</reference>
<dbReference type="InterPro" id="IPR036514">
    <property type="entry name" value="SGNH_hydro_sf"/>
</dbReference>
<evidence type="ECO:0000313" key="2">
    <source>
        <dbReference type="EMBL" id="AEF39593.1"/>
    </source>
</evidence>
<keyword evidence="3" id="KW-1185">Reference proteome</keyword>
<protein>
    <recommendedName>
        <fullName evidence="1">SGNH hydrolase-type esterase domain-containing protein</fullName>
    </recommendedName>
</protein>
<evidence type="ECO:0000313" key="3">
    <source>
        <dbReference type="Proteomes" id="UP000009235"/>
    </source>
</evidence>
<dbReference type="EMBL" id="CP002786">
    <property type="protein sequence ID" value="AEF39593.1"/>
    <property type="molecule type" value="Genomic_DNA"/>
</dbReference>
<dbReference type="STRING" id="443218.AS9A_1141"/>
<sequence length="252" mass="27607">MPSDTRDALLVLGDSLAFYGPKGGLPANDPRLWPNLVAEELGLKAHLCARVGWTTRDAWWALTQDPQVWSVIPRARAVVIAVSGMDSLPSPLPTALREHIRYIRPPVLRRVVRGAYRHVQSALSPVGWPMALPPRLTVCYLEEMRSALNAVRPDLPVVATLPALQHSKYYSYSQPGQPRTSRAVSRWAAQHAVPLVDLAAATITHLKAGEGNPDGIHWNFDAHRRVAGLMRDAIVSGVGETLTHPEDDLGQA</sequence>